<organism evidence="2 3">
    <name type="scientific">Candidatus Roizmanbacteria bacterium RIFCSPLOWO2_02_FULL_36_11</name>
    <dbReference type="NCBI Taxonomy" id="1802071"/>
    <lineage>
        <taxon>Bacteria</taxon>
        <taxon>Candidatus Roizmaniibacteriota</taxon>
    </lineage>
</organism>
<dbReference type="InterPro" id="IPR015168">
    <property type="entry name" value="SsuA/THI5"/>
</dbReference>
<dbReference type="GO" id="GO:0009228">
    <property type="term" value="P:thiamine biosynthetic process"/>
    <property type="evidence" value="ECO:0007669"/>
    <property type="project" value="InterPro"/>
</dbReference>
<dbReference type="Proteomes" id="UP000177418">
    <property type="component" value="Unassembled WGS sequence"/>
</dbReference>
<dbReference type="PANTHER" id="PTHR31528:SF3">
    <property type="entry name" value="THIAMINE BIOSYNTHESIS PROTEIN HI_0357-RELATED"/>
    <property type="match status" value="1"/>
</dbReference>
<dbReference type="SUPFAM" id="SSF53850">
    <property type="entry name" value="Periplasmic binding protein-like II"/>
    <property type="match status" value="1"/>
</dbReference>
<gene>
    <name evidence="2" type="ORF">A3H78_05460</name>
</gene>
<proteinExistence type="predicted"/>
<dbReference type="Pfam" id="PF09084">
    <property type="entry name" value="NMT1"/>
    <property type="match status" value="1"/>
</dbReference>
<evidence type="ECO:0000313" key="2">
    <source>
        <dbReference type="EMBL" id="OGK54713.1"/>
    </source>
</evidence>
<dbReference type="EMBL" id="MGAV01000013">
    <property type="protein sequence ID" value="OGK54713.1"/>
    <property type="molecule type" value="Genomic_DNA"/>
</dbReference>
<feature type="domain" description="SsuA/THI5-like" evidence="1">
    <location>
        <begin position="46"/>
        <end position="259"/>
    </location>
</feature>
<comment type="caution">
    <text evidence="2">The sequence shown here is derived from an EMBL/GenBank/DDBJ whole genome shotgun (WGS) entry which is preliminary data.</text>
</comment>
<dbReference type="Gene3D" id="3.40.190.10">
    <property type="entry name" value="Periplasmic binding protein-like II"/>
    <property type="match status" value="2"/>
</dbReference>
<dbReference type="PANTHER" id="PTHR31528">
    <property type="entry name" value="4-AMINO-5-HYDROXYMETHYL-2-METHYLPYRIMIDINE PHOSPHATE SYNTHASE THI11-RELATED"/>
    <property type="match status" value="1"/>
</dbReference>
<dbReference type="AlphaFoldDB" id="A0A1F7JGH6"/>
<protein>
    <submittedName>
        <fullName evidence="2">ABC transporter substrate-binding protein</fullName>
    </submittedName>
</protein>
<reference evidence="2 3" key="1">
    <citation type="journal article" date="2016" name="Nat. Commun.">
        <title>Thousands of microbial genomes shed light on interconnected biogeochemical processes in an aquifer system.</title>
        <authorList>
            <person name="Anantharaman K."/>
            <person name="Brown C.T."/>
            <person name="Hug L.A."/>
            <person name="Sharon I."/>
            <person name="Castelle C.J."/>
            <person name="Probst A.J."/>
            <person name="Thomas B.C."/>
            <person name="Singh A."/>
            <person name="Wilkins M.J."/>
            <person name="Karaoz U."/>
            <person name="Brodie E.L."/>
            <person name="Williams K.H."/>
            <person name="Hubbard S.S."/>
            <person name="Banfield J.F."/>
        </authorList>
    </citation>
    <scope>NUCLEOTIDE SEQUENCE [LARGE SCALE GENOMIC DNA]</scope>
</reference>
<name>A0A1F7JGH6_9BACT</name>
<accession>A0A1F7JGH6</accession>
<evidence type="ECO:0000313" key="3">
    <source>
        <dbReference type="Proteomes" id="UP000177418"/>
    </source>
</evidence>
<evidence type="ECO:0000259" key="1">
    <source>
        <dbReference type="Pfam" id="PF09084"/>
    </source>
</evidence>
<sequence>MRKKLILFIIVVLVILMISFNRTKESQKKSSTPTKKITILLDWFPNTNHTGLYVAAVKGYFQREGLEAEIIQPSEGEVSQIIASGKADFGISSQESVTLARAKDIPIVSLAAIIQHNTSAFASKKETGIINVADFEGKRYGGWGSPIEEATLQALMKSVNKDYSKIKNITIGSTDFFSTIGNKSDFQWIFYGWDGVEAKRRGIDLNLIWLKDLDPVLDYYTPVIITNERHLKDQKELTRRFMKAVFDGYEYTIAHPKEAAEILIKSAPELNKDLVYKSQEWLTEQYKKDADKWGIQKKAVWEGYIKWLYDRKLIEKMINPDNSFTNELLP</sequence>
<dbReference type="InterPro" id="IPR027939">
    <property type="entry name" value="NMT1/THI5"/>
</dbReference>